<comment type="function">
    <text evidence="4">Co-chaperone for Hsp70 protein HSPA5/BiP that acts as a key repressor of the ERN1/IRE1-mediated unfolded protein response (UPR). J domain-containing co-chaperones stimulate the ATPase activity of Hsp70 proteins and are required for efficient substrate recognition by Hsp70 proteins. In the unstressed endoplasmic reticulum, interacts with the luminal region of ERN1/IRE1 and selectively recruits HSPA5/BiP: HSPA5/BiP disrupts the dimerization of the active ERN1/IRE1 luminal region, thereby inactivating ERN1/IRE1. Also involved in endoplasmic reticulum-associated degradation (ERAD) of misfolded proteins. Required for survival of B-cell progenitors and normal antibody production.</text>
</comment>
<comment type="caution">
    <text evidence="8">The sequence shown here is derived from an EMBL/GenBank/DDBJ whole genome shotgun (WGS) entry which is preliminary data.</text>
</comment>
<name>A0A8T0A1D2_9BILA</name>
<dbReference type="EMBL" id="JABEBT010000007">
    <property type="protein sequence ID" value="KAF7639205.1"/>
    <property type="molecule type" value="Genomic_DNA"/>
</dbReference>
<dbReference type="AlphaFoldDB" id="A0A8T0A1D2"/>
<dbReference type="GO" id="GO:0051787">
    <property type="term" value="F:misfolded protein binding"/>
    <property type="evidence" value="ECO:0007669"/>
    <property type="project" value="TreeGrafter"/>
</dbReference>
<keyword evidence="1" id="KW-0143">Chaperone</keyword>
<evidence type="ECO:0000256" key="2">
    <source>
        <dbReference type="ARBA" id="ARBA00040158"/>
    </source>
</evidence>
<evidence type="ECO:0000313" key="8">
    <source>
        <dbReference type="EMBL" id="KAF7639205.1"/>
    </source>
</evidence>
<dbReference type="Proteomes" id="UP000605970">
    <property type="component" value="Unassembled WGS sequence"/>
</dbReference>
<evidence type="ECO:0000256" key="5">
    <source>
        <dbReference type="ARBA" id="ARBA00046365"/>
    </source>
</evidence>
<dbReference type="PANTHER" id="PTHR44360:SF1">
    <property type="entry name" value="DNAJ HOMOLOG SUBFAMILY B MEMBER 9"/>
    <property type="match status" value="1"/>
</dbReference>
<proteinExistence type="predicted"/>
<dbReference type="InterPro" id="IPR036869">
    <property type="entry name" value="J_dom_sf"/>
</dbReference>
<dbReference type="PROSITE" id="PS50076">
    <property type="entry name" value="DNAJ_2"/>
    <property type="match status" value="1"/>
</dbReference>
<dbReference type="InterPro" id="IPR001623">
    <property type="entry name" value="DnaJ_domain"/>
</dbReference>
<evidence type="ECO:0000313" key="9">
    <source>
        <dbReference type="Proteomes" id="UP000605970"/>
    </source>
</evidence>
<dbReference type="Gene3D" id="1.10.287.110">
    <property type="entry name" value="DnaJ domain"/>
    <property type="match status" value="1"/>
</dbReference>
<evidence type="ECO:0000256" key="1">
    <source>
        <dbReference type="ARBA" id="ARBA00023186"/>
    </source>
</evidence>
<dbReference type="Pfam" id="PF00226">
    <property type="entry name" value="DnaJ"/>
    <property type="match status" value="1"/>
</dbReference>
<dbReference type="GO" id="GO:0005783">
    <property type="term" value="C:endoplasmic reticulum"/>
    <property type="evidence" value="ECO:0007669"/>
    <property type="project" value="TreeGrafter"/>
</dbReference>
<evidence type="ECO:0000256" key="3">
    <source>
        <dbReference type="ARBA" id="ARBA00041533"/>
    </source>
</evidence>
<protein>
    <recommendedName>
        <fullName evidence="2">DnaJ homolog subfamily B member 9</fullName>
    </recommendedName>
    <alternativeName>
        <fullName evidence="3">Endoplasmic reticulum DNA J domain-containing protein 4</fullName>
    </alternativeName>
</protein>
<organism evidence="8 9">
    <name type="scientific">Meloidogyne graminicola</name>
    <dbReference type="NCBI Taxonomy" id="189291"/>
    <lineage>
        <taxon>Eukaryota</taxon>
        <taxon>Metazoa</taxon>
        <taxon>Ecdysozoa</taxon>
        <taxon>Nematoda</taxon>
        <taxon>Chromadorea</taxon>
        <taxon>Rhabditida</taxon>
        <taxon>Tylenchina</taxon>
        <taxon>Tylenchomorpha</taxon>
        <taxon>Tylenchoidea</taxon>
        <taxon>Meloidogynidae</taxon>
        <taxon>Meloidogyninae</taxon>
        <taxon>Meloidogyne</taxon>
    </lineage>
</organism>
<dbReference type="OrthoDB" id="10250354at2759"/>
<sequence>MQIILIYSFLLLFFVDFIFTVDKTYYDILEVTQGATNEAIKREYRKACSNTANKNTKEFLKIKEAYTILINPEKREEYDMELKSKGLLIRRAKNRATEPQYINAEGSTQNRNFFKVTQSIAGPSNNSSGIAQLPKYFGQLKPELPNLSNSYIYGNGNYYINGNKVSMEEYTSEWKKANGF</sequence>
<accession>A0A8T0A1D2</accession>
<dbReference type="GO" id="GO:0051087">
    <property type="term" value="F:protein-folding chaperone binding"/>
    <property type="evidence" value="ECO:0007669"/>
    <property type="project" value="TreeGrafter"/>
</dbReference>
<dbReference type="InterPro" id="IPR051948">
    <property type="entry name" value="Hsp70_co-chaperone_J-domain"/>
</dbReference>
<keyword evidence="9" id="KW-1185">Reference proteome</keyword>
<feature type="chain" id="PRO_5035727155" description="DnaJ homolog subfamily B member 9" evidence="6">
    <location>
        <begin position="21"/>
        <end position="180"/>
    </location>
</feature>
<dbReference type="GO" id="GO:0036503">
    <property type="term" value="P:ERAD pathway"/>
    <property type="evidence" value="ECO:0007669"/>
    <property type="project" value="TreeGrafter"/>
</dbReference>
<dbReference type="PRINTS" id="PR00625">
    <property type="entry name" value="JDOMAIN"/>
</dbReference>
<gene>
    <name evidence="8" type="ORF">Mgra_00001436</name>
</gene>
<feature type="signal peptide" evidence="6">
    <location>
        <begin position="1"/>
        <end position="20"/>
    </location>
</feature>
<evidence type="ECO:0000256" key="4">
    <source>
        <dbReference type="ARBA" id="ARBA00045428"/>
    </source>
</evidence>
<feature type="domain" description="J" evidence="7">
    <location>
        <begin position="24"/>
        <end position="82"/>
    </location>
</feature>
<evidence type="ECO:0000256" key="6">
    <source>
        <dbReference type="SAM" id="SignalP"/>
    </source>
</evidence>
<dbReference type="PANTHER" id="PTHR44360">
    <property type="entry name" value="DNAJ HOMOLOG SUBFAMILY B MEMBER 9"/>
    <property type="match status" value="1"/>
</dbReference>
<comment type="subunit">
    <text evidence="5">Interacts with HSPA5/BiP; interaction is direct. Interacts with ERN1/IRE1 (via the luminal region). Interacts with DERL1.</text>
</comment>
<dbReference type="SUPFAM" id="SSF46565">
    <property type="entry name" value="Chaperone J-domain"/>
    <property type="match status" value="1"/>
</dbReference>
<evidence type="ECO:0000259" key="7">
    <source>
        <dbReference type="PROSITE" id="PS50076"/>
    </source>
</evidence>
<dbReference type="SMART" id="SM00271">
    <property type="entry name" value="DnaJ"/>
    <property type="match status" value="1"/>
</dbReference>
<keyword evidence="6" id="KW-0732">Signal</keyword>
<dbReference type="CDD" id="cd06257">
    <property type="entry name" value="DnaJ"/>
    <property type="match status" value="1"/>
</dbReference>
<reference evidence="8" key="1">
    <citation type="journal article" date="2020" name="Ecol. Evol.">
        <title>Genome structure and content of the rice root-knot nematode (Meloidogyne graminicola).</title>
        <authorList>
            <person name="Phan N.T."/>
            <person name="Danchin E.G.J."/>
            <person name="Klopp C."/>
            <person name="Perfus-Barbeoch L."/>
            <person name="Kozlowski D.K."/>
            <person name="Koutsovoulos G.D."/>
            <person name="Lopez-Roques C."/>
            <person name="Bouchez O."/>
            <person name="Zahm M."/>
            <person name="Besnard G."/>
            <person name="Bellafiore S."/>
        </authorList>
    </citation>
    <scope>NUCLEOTIDE SEQUENCE</scope>
    <source>
        <strain evidence="8">VN-18</strain>
    </source>
</reference>